<proteinExistence type="predicted"/>
<dbReference type="AlphaFoldDB" id="A0A1H3VI04"/>
<name>A0A1H3VI04_SELRU</name>
<protein>
    <submittedName>
        <fullName evidence="2">Uncharacterized protein</fullName>
    </submittedName>
</protein>
<dbReference type="Proteomes" id="UP000183469">
    <property type="component" value="Unassembled WGS sequence"/>
</dbReference>
<feature type="region of interest" description="Disordered" evidence="1">
    <location>
        <begin position="1"/>
        <end position="20"/>
    </location>
</feature>
<dbReference type="EMBL" id="FNQG01000002">
    <property type="protein sequence ID" value="SDZ74417.1"/>
    <property type="molecule type" value="Genomic_DNA"/>
</dbReference>
<sequence>MPVISSPGDEEQQTEHTQCGKSHDNQLLFVLVRQISRTILSPIRGNFLAHKKRAHLMICPLAVSIPVSLLFTNTSACVLRFKYICCHSNFMTTTDREFHLCFIYVSNRGKATSSYHRICITVMTTRTRKNRKRCLGLIIKTILPSKWQNGFIILPFYKSVSICTNLKLCD</sequence>
<organism evidence="2 3">
    <name type="scientific">Selenomonas ruminantium</name>
    <dbReference type="NCBI Taxonomy" id="971"/>
    <lineage>
        <taxon>Bacteria</taxon>
        <taxon>Bacillati</taxon>
        <taxon>Bacillota</taxon>
        <taxon>Negativicutes</taxon>
        <taxon>Selenomonadales</taxon>
        <taxon>Selenomonadaceae</taxon>
        <taxon>Selenomonas</taxon>
    </lineage>
</organism>
<accession>A0A1H3VI04</accession>
<reference evidence="2 3" key="1">
    <citation type="submission" date="2016-10" db="EMBL/GenBank/DDBJ databases">
        <authorList>
            <person name="de Groot N.N."/>
        </authorList>
    </citation>
    <scope>NUCLEOTIDE SEQUENCE [LARGE SCALE GENOMIC DNA]</scope>
    <source>
        <strain evidence="2 3">DSM 2872</strain>
    </source>
</reference>
<evidence type="ECO:0000313" key="3">
    <source>
        <dbReference type="Proteomes" id="UP000183469"/>
    </source>
</evidence>
<evidence type="ECO:0000313" key="2">
    <source>
        <dbReference type="EMBL" id="SDZ74417.1"/>
    </source>
</evidence>
<gene>
    <name evidence="2" type="ORF">SAMN05660648_00263</name>
</gene>
<evidence type="ECO:0000256" key="1">
    <source>
        <dbReference type="SAM" id="MobiDB-lite"/>
    </source>
</evidence>